<dbReference type="EMBL" id="CACVKT020005324">
    <property type="protein sequence ID" value="CAC5394612.1"/>
    <property type="molecule type" value="Genomic_DNA"/>
</dbReference>
<dbReference type="OrthoDB" id="6160762at2759"/>
<name>A0A6J8CH64_MYTCO</name>
<evidence type="ECO:0000313" key="2">
    <source>
        <dbReference type="Proteomes" id="UP000507470"/>
    </source>
</evidence>
<gene>
    <name evidence="1" type="ORF">MCOR_29344</name>
</gene>
<dbReference type="AlphaFoldDB" id="A0A6J8CH64"/>
<evidence type="ECO:0000313" key="1">
    <source>
        <dbReference type="EMBL" id="CAC5394612.1"/>
    </source>
</evidence>
<keyword evidence="2" id="KW-1185">Reference proteome</keyword>
<organism evidence="1 2">
    <name type="scientific">Mytilus coruscus</name>
    <name type="common">Sea mussel</name>
    <dbReference type="NCBI Taxonomy" id="42192"/>
    <lineage>
        <taxon>Eukaryota</taxon>
        <taxon>Metazoa</taxon>
        <taxon>Spiralia</taxon>
        <taxon>Lophotrochozoa</taxon>
        <taxon>Mollusca</taxon>
        <taxon>Bivalvia</taxon>
        <taxon>Autobranchia</taxon>
        <taxon>Pteriomorphia</taxon>
        <taxon>Mytilida</taxon>
        <taxon>Mytiloidea</taxon>
        <taxon>Mytilidae</taxon>
        <taxon>Mytilinae</taxon>
        <taxon>Mytilus</taxon>
    </lineage>
</organism>
<dbReference type="Proteomes" id="UP000507470">
    <property type="component" value="Unassembled WGS sequence"/>
</dbReference>
<protein>
    <submittedName>
        <fullName evidence="1">Uncharacterized protein</fullName>
    </submittedName>
</protein>
<proteinExistence type="predicted"/>
<reference evidence="1 2" key="1">
    <citation type="submission" date="2020-06" db="EMBL/GenBank/DDBJ databases">
        <authorList>
            <person name="Li R."/>
            <person name="Bekaert M."/>
        </authorList>
    </citation>
    <scope>NUCLEOTIDE SEQUENCE [LARGE SCALE GENOMIC DNA]</scope>
    <source>
        <strain evidence="2">wild</strain>
    </source>
</reference>
<accession>A0A6J8CH64</accession>
<sequence>MDSPKRSVPINLGVFDVSHSSTQGAITIYENLQRITKGIGLTDGEGIGLTDGEGIERQWSYLGFANISKEMPPENRSDLSTDALIHYGRNDNANGGKCQGCLEEILTYVPELKIQDDTATKWIEEEKGVVVSSNKSDCTMHLNKADEYVLHLQRYYKISVQQSNGENKDWKSN</sequence>